<keyword evidence="10" id="KW-1185">Reference proteome</keyword>
<evidence type="ECO:0000256" key="2">
    <source>
        <dbReference type="ARBA" id="ARBA00005336"/>
    </source>
</evidence>
<dbReference type="SUPFAM" id="SSF52279">
    <property type="entry name" value="Beta-D-glucan exohydrolase, C-terminal domain"/>
    <property type="match status" value="1"/>
</dbReference>
<dbReference type="EMBL" id="JABEPP010000005">
    <property type="protein sequence ID" value="NNM74263.1"/>
    <property type="molecule type" value="Genomic_DNA"/>
</dbReference>
<dbReference type="Pfam" id="PF01915">
    <property type="entry name" value="Glyco_hydro_3_C"/>
    <property type="match status" value="1"/>
</dbReference>
<comment type="catalytic activity">
    <reaction evidence="1">
        <text>Hydrolysis of terminal, non-reducing beta-D-glucosyl residues with release of beta-D-glucose.</text>
        <dbReference type="EC" id="3.2.1.21"/>
    </reaction>
</comment>
<feature type="chain" id="PRO_5032874324" description="beta-glucosidase" evidence="7">
    <location>
        <begin position="25"/>
        <end position="721"/>
    </location>
</feature>
<dbReference type="Gene3D" id="3.40.50.1700">
    <property type="entry name" value="Glycoside hydrolase family 3 C-terminal domain"/>
    <property type="match status" value="1"/>
</dbReference>
<dbReference type="Proteomes" id="UP000564885">
    <property type="component" value="Unassembled WGS sequence"/>
</dbReference>
<dbReference type="PROSITE" id="PS51257">
    <property type="entry name" value="PROKAR_LIPOPROTEIN"/>
    <property type="match status" value="1"/>
</dbReference>
<evidence type="ECO:0000256" key="1">
    <source>
        <dbReference type="ARBA" id="ARBA00000448"/>
    </source>
</evidence>
<gene>
    <name evidence="9" type="ORF">HJG44_18045</name>
</gene>
<evidence type="ECO:0000256" key="4">
    <source>
        <dbReference type="ARBA" id="ARBA00022729"/>
    </source>
</evidence>
<protein>
    <recommendedName>
        <fullName evidence="3">beta-glucosidase</fullName>
        <ecNumber evidence="3">3.2.1.21</ecNumber>
    </recommendedName>
</protein>
<dbReference type="Pfam" id="PF14310">
    <property type="entry name" value="Fn3-like"/>
    <property type="match status" value="1"/>
</dbReference>
<evidence type="ECO:0000256" key="7">
    <source>
        <dbReference type="SAM" id="SignalP"/>
    </source>
</evidence>
<comment type="similarity">
    <text evidence="2">Belongs to the glycosyl hydrolase 3 family.</text>
</comment>
<dbReference type="PANTHER" id="PTHR30620">
    <property type="entry name" value="PERIPLASMIC BETA-GLUCOSIDASE-RELATED"/>
    <property type="match status" value="1"/>
</dbReference>
<feature type="domain" description="Fibronectin type III-like" evidence="8">
    <location>
        <begin position="640"/>
        <end position="709"/>
    </location>
</feature>
<dbReference type="InterPro" id="IPR036962">
    <property type="entry name" value="Glyco_hydro_3_N_sf"/>
</dbReference>
<dbReference type="SUPFAM" id="SSF51445">
    <property type="entry name" value="(Trans)glycosidases"/>
    <property type="match status" value="1"/>
</dbReference>
<dbReference type="InterPro" id="IPR001764">
    <property type="entry name" value="Glyco_hydro_3_N"/>
</dbReference>
<evidence type="ECO:0000256" key="5">
    <source>
        <dbReference type="ARBA" id="ARBA00022801"/>
    </source>
</evidence>
<organism evidence="9 10">
    <name type="scientific">Enterovirga aerilata</name>
    <dbReference type="NCBI Taxonomy" id="2730920"/>
    <lineage>
        <taxon>Bacteria</taxon>
        <taxon>Pseudomonadati</taxon>
        <taxon>Pseudomonadota</taxon>
        <taxon>Alphaproteobacteria</taxon>
        <taxon>Hyphomicrobiales</taxon>
        <taxon>Methylobacteriaceae</taxon>
        <taxon>Enterovirga</taxon>
    </lineage>
</organism>
<evidence type="ECO:0000256" key="6">
    <source>
        <dbReference type="ARBA" id="ARBA00023295"/>
    </source>
</evidence>
<feature type="signal peptide" evidence="7">
    <location>
        <begin position="1"/>
        <end position="24"/>
    </location>
</feature>
<dbReference type="SMART" id="SM01217">
    <property type="entry name" value="Fn3_like"/>
    <property type="match status" value="1"/>
</dbReference>
<dbReference type="InterPro" id="IPR002772">
    <property type="entry name" value="Glyco_hydro_3_C"/>
</dbReference>
<name>A0A849IK07_9HYPH</name>
<dbReference type="GO" id="GO:0009251">
    <property type="term" value="P:glucan catabolic process"/>
    <property type="evidence" value="ECO:0007669"/>
    <property type="project" value="TreeGrafter"/>
</dbReference>
<dbReference type="InterPro" id="IPR026891">
    <property type="entry name" value="Fn3-like"/>
</dbReference>
<evidence type="ECO:0000313" key="10">
    <source>
        <dbReference type="Proteomes" id="UP000564885"/>
    </source>
</evidence>
<keyword evidence="5 9" id="KW-0378">Hydrolase</keyword>
<evidence type="ECO:0000313" key="9">
    <source>
        <dbReference type="EMBL" id="NNM74263.1"/>
    </source>
</evidence>
<evidence type="ECO:0000259" key="8">
    <source>
        <dbReference type="SMART" id="SM01217"/>
    </source>
</evidence>
<comment type="caution">
    <text evidence="9">The sequence shown here is derived from an EMBL/GenBank/DDBJ whole genome shotgun (WGS) entry which is preliminary data.</text>
</comment>
<evidence type="ECO:0000256" key="3">
    <source>
        <dbReference type="ARBA" id="ARBA00012744"/>
    </source>
</evidence>
<accession>A0A849IK07</accession>
<dbReference type="Gene3D" id="3.20.20.300">
    <property type="entry name" value="Glycoside hydrolase, family 3, N-terminal domain"/>
    <property type="match status" value="1"/>
</dbReference>
<dbReference type="Gene3D" id="2.60.40.10">
    <property type="entry name" value="Immunoglobulins"/>
    <property type="match status" value="1"/>
</dbReference>
<dbReference type="PRINTS" id="PR00133">
    <property type="entry name" value="GLHYDRLASE3"/>
</dbReference>
<sequence length="721" mass="77701">MNRTQALLAAAFLACCAASPEAVADAAAERESRLEALLSRMTLEEKIGQLNLVPFSPTFDRGDLERGRIGAVLAVTKPHEIADVQAAARRSRHGIPVLVGLDVLHGLRTIFPVPMAEVASFDPELARETARQAGLEAAAIGINWTFAPMADLARDPRWGRMNEGFGEDPLLGRLFTRARVEGFREAGIATTLKHFAGYGSATGGRDYDMGAIAPGDLHDSYLPPFRAGIEAGSESVMSAFLSLNGVPVSASRAMLTGILRESWGYRGFVVSDWNSIGELMEHGVARDGAEAARKALLAGVDMDMYSGLYAAHLQDEVMAGRIPEAAVTEAARRVLRSKLAMGLFERPDPDTSRVEPAPPSPEARALARRAARDSAVLLRNEGVLPLAAGRRIAVIGELGRTQRHLVGPHAAMVRWEDGVSVLDGLRGRGDVAVSFAQGCDIACETDAGFAEAERAAREADVVLAVLGEANEMSGEAASRARLTLPGRQGELLGRLVAMGKPVVLVIIAGRPIELGPVIDRLDAVLMAWFPGTEGGNAIADLLFGEVDPAGKLPVSWPRTVGQVPIPYDLPSTGRPHDPTNHYTYRYVDEEITPLFPFGFGKSYTEWHLGEVDLPRRHLSKVDRLEVAATLRNTGRRHGRQVVQLYVRQLHGSRSRPARQLKAFRKIALAPGSAERLTLQVPVAELGFHLDDGTYVVEPGRYQVFLGTASDAPVVGEFEVLP</sequence>
<proteinExistence type="inferred from homology"/>
<dbReference type="PANTHER" id="PTHR30620:SF16">
    <property type="entry name" value="LYSOSOMAL BETA GLUCOSIDASE"/>
    <property type="match status" value="1"/>
</dbReference>
<dbReference type="InterPro" id="IPR036881">
    <property type="entry name" value="Glyco_hydro_3_C_sf"/>
</dbReference>
<dbReference type="InterPro" id="IPR013783">
    <property type="entry name" value="Ig-like_fold"/>
</dbReference>
<dbReference type="InterPro" id="IPR051915">
    <property type="entry name" value="Cellulose_Degrad_GH3"/>
</dbReference>
<keyword evidence="4 7" id="KW-0732">Signal</keyword>
<dbReference type="EC" id="3.2.1.21" evidence="3"/>
<dbReference type="GO" id="GO:0008422">
    <property type="term" value="F:beta-glucosidase activity"/>
    <property type="evidence" value="ECO:0007669"/>
    <property type="project" value="UniProtKB-EC"/>
</dbReference>
<dbReference type="RefSeq" id="WP_171219716.1">
    <property type="nucleotide sequence ID" value="NZ_JABEPP010000005.1"/>
</dbReference>
<reference evidence="9 10" key="1">
    <citation type="submission" date="2020-04" db="EMBL/GenBank/DDBJ databases">
        <title>Enterovirga sp. isolate from soil.</title>
        <authorList>
            <person name="Chea S."/>
            <person name="Kim D.-U."/>
        </authorList>
    </citation>
    <scope>NUCLEOTIDE SEQUENCE [LARGE SCALE GENOMIC DNA]</scope>
    <source>
        <strain evidence="9 10">DB1703</strain>
    </source>
</reference>
<dbReference type="InterPro" id="IPR017853">
    <property type="entry name" value="GH"/>
</dbReference>
<dbReference type="AlphaFoldDB" id="A0A849IK07"/>
<dbReference type="Pfam" id="PF00933">
    <property type="entry name" value="Glyco_hydro_3"/>
    <property type="match status" value="1"/>
</dbReference>
<keyword evidence="6" id="KW-0326">Glycosidase</keyword>